<evidence type="ECO:0000313" key="2">
    <source>
        <dbReference type="EMBL" id="KAG0725817.1"/>
    </source>
</evidence>
<organism evidence="2 3">
    <name type="scientific">Chionoecetes opilio</name>
    <name type="common">Atlantic snow crab</name>
    <name type="synonym">Cancer opilio</name>
    <dbReference type="NCBI Taxonomy" id="41210"/>
    <lineage>
        <taxon>Eukaryota</taxon>
        <taxon>Metazoa</taxon>
        <taxon>Ecdysozoa</taxon>
        <taxon>Arthropoda</taxon>
        <taxon>Crustacea</taxon>
        <taxon>Multicrustacea</taxon>
        <taxon>Malacostraca</taxon>
        <taxon>Eumalacostraca</taxon>
        <taxon>Eucarida</taxon>
        <taxon>Decapoda</taxon>
        <taxon>Pleocyemata</taxon>
        <taxon>Brachyura</taxon>
        <taxon>Eubrachyura</taxon>
        <taxon>Majoidea</taxon>
        <taxon>Majidae</taxon>
        <taxon>Chionoecetes</taxon>
    </lineage>
</organism>
<reference evidence="2" key="1">
    <citation type="submission" date="2020-07" db="EMBL/GenBank/DDBJ databases">
        <title>The High-quality genome of the commercially important snow crab, Chionoecetes opilio.</title>
        <authorList>
            <person name="Jeong J.-H."/>
            <person name="Ryu S."/>
        </authorList>
    </citation>
    <scope>NUCLEOTIDE SEQUENCE</scope>
    <source>
        <strain evidence="2">MADBK_172401_WGS</strain>
        <tissue evidence="2">Digestive gland</tissue>
    </source>
</reference>
<sequence>MRITSIIRVVVAMVVVGGFLLYLYVDHEHYLVGLSSTSYSEIAMRLFQDTREEKAPWWKEVLCRRGGHQTELPGHKAVPLKMLFSWARQNPDRQVWFLLTSGQLEGGHALTSLLLQQYTNIHLVTADVMDLFKDTPLLSLLNSRMWTDSWPIELMSDMLRVLVLWWWGACTATPMSSVYGPSPCLPTHWVSSMPFKSAAPSTVFAPVIPHF</sequence>
<dbReference type="Proteomes" id="UP000770661">
    <property type="component" value="Unassembled WGS sequence"/>
</dbReference>
<feature type="transmembrane region" description="Helical" evidence="1">
    <location>
        <begin position="6"/>
        <end position="25"/>
    </location>
</feature>
<keyword evidence="1" id="KW-1133">Transmembrane helix</keyword>
<accession>A0A8J4YEI9</accession>
<gene>
    <name evidence="2" type="ORF">GWK47_037854</name>
</gene>
<dbReference type="AlphaFoldDB" id="A0A8J4YEI9"/>
<keyword evidence="1" id="KW-0472">Membrane</keyword>
<proteinExistence type="predicted"/>
<evidence type="ECO:0000313" key="3">
    <source>
        <dbReference type="Proteomes" id="UP000770661"/>
    </source>
</evidence>
<dbReference type="EMBL" id="JACEEZ010005164">
    <property type="protein sequence ID" value="KAG0725817.1"/>
    <property type="molecule type" value="Genomic_DNA"/>
</dbReference>
<evidence type="ECO:0000256" key="1">
    <source>
        <dbReference type="SAM" id="Phobius"/>
    </source>
</evidence>
<comment type="caution">
    <text evidence="2">The sequence shown here is derived from an EMBL/GenBank/DDBJ whole genome shotgun (WGS) entry which is preliminary data.</text>
</comment>
<name>A0A8J4YEI9_CHIOP</name>
<dbReference type="OrthoDB" id="409543at2759"/>
<keyword evidence="3" id="KW-1185">Reference proteome</keyword>
<keyword evidence="1" id="KW-0812">Transmembrane</keyword>
<protein>
    <submittedName>
        <fullName evidence="2">Uncharacterized protein</fullName>
    </submittedName>
</protein>